<evidence type="ECO:0000313" key="2">
    <source>
        <dbReference type="Proteomes" id="UP000238762"/>
    </source>
</evidence>
<keyword evidence="2" id="KW-1185">Reference proteome</keyword>
<dbReference type="RefSeq" id="WP_106287313.1">
    <property type="nucleotide sequence ID" value="NZ_CAWNTC010000180.1"/>
</dbReference>
<comment type="caution">
    <text evidence="1">The sequence shown here is derived from an EMBL/GenBank/DDBJ whole genome shotgun (WGS) entry which is preliminary data.</text>
</comment>
<gene>
    <name evidence="1" type="ORF">C7B64_03735</name>
</gene>
<proteinExistence type="predicted"/>
<dbReference type="AlphaFoldDB" id="A0A2T1C8H8"/>
<sequence length="216" mass="22969">MREQIVKMKNSVEPVHKNQWLLPLSALSLVAIALTACTQPDNQPDVVVVQPSASTSTLPTVVPTAPVVIVSPSPVTPPPVVVSPTTVTPPTTAVVVEGEPITDVVIIAKAPTKEALVGRRVQFTNTDVIKVIGDRPFWVGRSNTEGLAVVLDPSLDKGAAEEQIQVKAGQKLDLTGVLKPMPDAATAKKLWGISDAEAKEFQTQGVYLQADTINFR</sequence>
<organism evidence="1 2">
    <name type="scientific">Merismopedia glauca CCAP 1448/3</name>
    <dbReference type="NCBI Taxonomy" id="1296344"/>
    <lineage>
        <taxon>Bacteria</taxon>
        <taxon>Bacillati</taxon>
        <taxon>Cyanobacteriota</taxon>
        <taxon>Cyanophyceae</taxon>
        <taxon>Synechococcales</taxon>
        <taxon>Merismopediaceae</taxon>
        <taxon>Merismopedia</taxon>
    </lineage>
</organism>
<reference evidence="1 2" key="1">
    <citation type="submission" date="2018-02" db="EMBL/GenBank/DDBJ databases">
        <authorList>
            <person name="Cohen D.B."/>
            <person name="Kent A.D."/>
        </authorList>
    </citation>
    <scope>NUCLEOTIDE SEQUENCE [LARGE SCALE GENOMIC DNA]</scope>
    <source>
        <strain evidence="1 2">CCAP 1448/3</strain>
    </source>
</reference>
<dbReference type="EMBL" id="PVWJ01000011">
    <property type="protein sequence ID" value="PSB04541.1"/>
    <property type="molecule type" value="Genomic_DNA"/>
</dbReference>
<protein>
    <submittedName>
        <fullName evidence="1">Uncharacterized protein</fullName>
    </submittedName>
</protein>
<dbReference type="Proteomes" id="UP000238762">
    <property type="component" value="Unassembled WGS sequence"/>
</dbReference>
<evidence type="ECO:0000313" key="1">
    <source>
        <dbReference type="EMBL" id="PSB04541.1"/>
    </source>
</evidence>
<accession>A0A2T1C8H8</accession>
<reference evidence="1 2" key="2">
    <citation type="submission" date="2018-03" db="EMBL/GenBank/DDBJ databases">
        <title>The ancient ancestry and fast evolution of plastids.</title>
        <authorList>
            <person name="Moore K.R."/>
            <person name="Magnabosco C."/>
            <person name="Momper L."/>
            <person name="Gold D.A."/>
            <person name="Bosak T."/>
            <person name="Fournier G.P."/>
        </authorList>
    </citation>
    <scope>NUCLEOTIDE SEQUENCE [LARGE SCALE GENOMIC DNA]</scope>
    <source>
        <strain evidence="1 2">CCAP 1448/3</strain>
    </source>
</reference>
<name>A0A2T1C8H8_9CYAN</name>